<accession>A0A2G4YQZ2</accession>
<evidence type="ECO:0008006" key="6">
    <source>
        <dbReference type="Google" id="ProtNLM"/>
    </source>
</evidence>
<feature type="domain" description="FecR N-terminal" evidence="3">
    <location>
        <begin position="23"/>
        <end position="61"/>
    </location>
</feature>
<dbReference type="Pfam" id="PF04773">
    <property type="entry name" value="FecR"/>
    <property type="match status" value="1"/>
</dbReference>
<organism evidence="4 5">
    <name type="scientific">Paremcibacter congregatus</name>
    <dbReference type="NCBI Taxonomy" id="2043170"/>
    <lineage>
        <taxon>Bacteria</taxon>
        <taxon>Pseudomonadati</taxon>
        <taxon>Pseudomonadota</taxon>
        <taxon>Alphaproteobacteria</taxon>
        <taxon>Emcibacterales</taxon>
        <taxon>Emcibacteraceae</taxon>
        <taxon>Paremcibacter</taxon>
    </lineage>
</organism>
<dbReference type="GO" id="GO:0016989">
    <property type="term" value="F:sigma factor antagonist activity"/>
    <property type="evidence" value="ECO:0007669"/>
    <property type="project" value="TreeGrafter"/>
</dbReference>
<keyword evidence="1" id="KW-0472">Membrane</keyword>
<keyword evidence="5" id="KW-1185">Reference proteome</keyword>
<dbReference type="PANTHER" id="PTHR30273">
    <property type="entry name" value="PERIPLASMIC SIGNAL SENSOR AND SIGMA FACTOR ACTIVATOR FECR-RELATED"/>
    <property type="match status" value="1"/>
</dbReference>
<dbReference type="EMBL" id="PDEM01000023">
    <property type="protein sequence ID" value="PHZ84741.1"/>
    <property type="molecule type" value="Genomic_DNA"/>
</dbReference>
<keyword evidence="1" id="KW-1133">Transmembrane helix</keyword>
<dbReference type="PANTHER" id="PTHR30273:SF2">
    <property type="entry name" value="PROTEIN FECR"/>
    <property type="match status" value="1"/>
</dbReference>
<dbReference type="Gene3D" id="2.60.120.1440">
    <property type="match status" value="1"/>
</dbReference>
<evidence type="ECO:0000259" key="2">
    <source>
        <dbReference type="Pfam" id="PF04773"/>
    </source>
</evidence>
<dbReference type="PIRSF" id="PIRSF018266">
    <property type="entry name" value="FecR"/>
    <property type="match status" value="1"/>
</dbReference>
<reference evidence="4 5" key="1">
    <citation type="submission" date="2017-10" db="EMBL/GenBank/DDBJ databases">
        <title>Frigbacter circumglobatus gen. nov. sp. nov., isolated from sediment cultured in situ.</title>
        <authorList>
            <person name="Zhao Z."/>
        </authorList>
    </citation>
    <scope>NUCLEOTIDE SEQUENCE [LARGE SCALE GENOMIC DNA]</scope>
    <source>
        <strain evidence="4 5">ZYL</strain>
    </source>
</reference>
<dbReference type="Proteomes" id="UP000229730">
    <property type="component" value="Unassembled WGS sequence"/>
</dbReference>
<dbReference type="InterPro" id="IPR012373">
    <property type="entry name" value="Ferrdict_sens_TM"/>
</dbReference>
<protein>
    <recommendedName>
        <fullName evidence="6">FecR protein domain-containing protein</fullName>
    </recommendedName>
</protein>
<comment type="caution">
    <text evidence="4">The sequence shown here is derived from an EMBL/GenBank/DDBJ whole genome shotgun (WGS) entry which is preliminary data.</text>
</comment>
<name>A0A2G4YQZ2_9PROT</name>
<proteinExistence type="predicted"/>
<dbReference type="Pfam" id="PF16220">
    <property type="entry name" value="DUF4880"/>
    <property type="match status" value="1"/>
</dbReference>
<dbReference type="FunCoup" id="A0A2G4YQZ2">
    <property type="interactions" value="128"/>
</dbReference>
<evidence type="ECO:0000313" key="4">
    <source>
        <dbReference type="EMBL" id="PHZ84741.1"/>
    </source>
</evidence>
<dbReference type="InterPro" id="IPR032623">
    <property type="entry name" value="FecR_N"/>
</dbReference>
<sequence length="360" mass="40250">MMNLKSRWIMKMDKAIRLDLLEEAERWYQLFKCHTYTMDERDAFKVWYQENPDHQQAYAQVFSSFESGYDINDAVAEFQTRKASPEICPGPSVMVWFKTFAERWKVGRASGAFAVFAAMVLVILVSRIWIGGPDYTEYSTGIAQLERVKLPDGSVITLGAGSKIQVSVSQSKERRVIMEQGEALFAVARDTTRPFIVSSGDINVRVLGTTFNVHKMGGDVTVSLLEGEVHVAQEKALSFFPFLPQQKSAALRPAQQMLIVAGIMQPVTLKDINEMATWVQGQLNYSGARLSVVVADLNRYSDKPVIIVDVDLSALPVTAVFGTDQIGTFLEGLPHILPVELRRKADGSYLIFRRKNLSGV</sequence>
<feature type="transmembrane region" description="Helical" evidence="1">
    <location>
        <begin position="112"/>
        <end position="130"/>
    </location>
</feature>
<keyword evidence="1" id="KW-0812">Transmembrane</keyword>
<evidence type="ECO:0000259" key="3">
    <source>
        <dbReference type="Pfam" id="PF16220"/>
    </source>
</evidence>
<gene>
    <name evidence="4" type="ORF">CRD36_10675</name>
</gene>
<evidence type="ECO:0000313" key="5">
    <source>
        <dbReference type="Proteomes" id="UP000229730"/>
    </source>
</evidence>
<evidence type="ECO:0000256" key="1">
    <source>
        <dbReference type="SAM" id="Phobius"/>
    </source>
</evidence>
<dbReference type="InParanoid" id="A0A2G4YQZ2"/>
<dbReference type="RefSeq" id="WP_099473039.1">
    <property type="nucleotide sequence ID" value="NZ_CP041025.1"/>
</dbReference>
<feature type="domain" description="FecR protein" evidence="2">
    <location>
        <begin position="137"/>
        <end position="229"/>
    </location>
</feature>
<dbReference type="InterPro" id="IPR006860">
    <property type="entry name" value="FecR"/>
</dbReference>
<dbReference type="OrthoDB" id="9798846at2"/>
<dbReference type="AlphaFoldDB" id="A0A2G4YQZ2"/>